<dbReference type="Proteomes" id="UP001369815">
    <property type="component" value="Unassembled WGS sequence"/>
</dbReference>
<dbReference type="Pfam" id="PF03931">
    <property type="entry name" value="Skp1_POZ"/>
    <property type="match status" value="1"/>
</dbReference>
<dbReference type="Gene3D" id="3.30.710.10">
    <property type="entry name" value="Potassium Channel Kv1.1, Chain A"/>
    <property type="match status" value="1"/>
</dbReference>
<gene>
    <name evidence="7" type="ORF">Daesc_009586</name>
</gene>
<dbReference type="SMART" id="SM00512">
    <property type="entry name" value="Skp1"/>
    <property type="match status" value="1"/>
</dbReference>
<feature type="region of interest" description="Disordered" evidence="4">
    <location>
        <begin position="89"/>
        <end position="141"/>
    </location>
</feature>
<feature type="domain" description="SKP1 component dimerisation" evidence="5">
    <location>
        <begin position="186"/>
        <end position="231"/>
    </location>
</feature>
<dbReference type="InterPro" id="IPR036296">
    <property type="entry name" value="SKP1-like_dim_sf"/>
</dbReference>
<dbReference type="Pfam" id="PF01466">
    <property type="entry name" value="Skp1"/>
    <property type="match status" value="1"/>
</dbReference>
<comment type="similarity">
    <text evidence="1">Belongs to the SKP1 family.</text>
</comment>
<feature type="compositionally biased region" description="Acidic residues" evidence="4">
    <location>
        <begin position="117"/>
        <end position="126"/>
    </location>
</feature>
<dbReference type="SUPFAM" id="SSF54695">
    <property type="entry name" value="POZ domain"/>
    <property type="match status" value="1"/>
</dbReference>
<evidence type="ECO:0000313" key="7">
    <source>
        <dbReference type="EMBL" id="KAK6949504.1"/>
    </source>
</evidence>
<dbReference type="GO" id="GO:0006511">
    <property type="term" value="P:ubiquitin-dependent protein catabolic process"/>
    <property type="evidence" value="ECO:0007669"/>
    <property type="project" value="InterPro"/>
</dbReference>
<evidence type="ECO:0000313" key="8">
    <source>
        <dbReference type="Proteomes" id="UP001369815"/>
    </source>
</evidence>
<evidence type="ECO:0000256" key="1">
    <source>
        <dbReference type="ARBA" id="ARBA00009993"/>
    </source>
</evidence>
<accession>A0AAX6MAL5</accession>
<sequence length="234" mass="26072">MASPDPNALQLRSSDGVVVPISYKAAQQSQILAHMIEDVDAHGVTEIPISEVDGETLKIIVEWCVAKAKEVAAELARLEAERVEKARRRHERAQARAAAKEARRAERAAAYERGEEVQDSEPESEGTDSSSNAGPRPLIEAEDPHAPMIDEAPFVPPHWRDNFLKDLTKEQMFTLITAANFFDIHDLFEACAKTIADTIISMSVEEMRGYFDVQGDFTAEEEAQMTQDYGWTEP</sequence>
<keyword evidence="8" id="KW-1185">Reference proteome</keyword>
<dbReference type="InterPro" id="IPR001232">
    <property type="entry name" value="SKP1-like"/>
</dbReference>
<feature type="domain" description="SKP1 component POZ" evidence="6">
    <location>
        <begin position="9"/>
        <end position="65"/>
    </location>
</feature>
<keyword evidence="2" id="KW-0833">Ubl conjugation pathway</keyword>
<dbReference type="InterPro" id="IPR016072">
    <property type="entry name" value="Skp1_comp_dimer"/>
</dbReference>
<dbReference type="SUPFAM" id="SSF81382">
    <property type="entry name" value="Skp1 dimerisation domain-like"/>
    <property type="match status" value="1"/>
</dbReference>
<evidence type="ECO:0000259" key="5">
    <source>
        <dbReference type="Pfam" id="PF01466"/>
    </source>
</evidence>
<evidence type="ECO:0008006" key="9">
    <source>
        <dbReference type="Google" id="ProtNLM"/>
    </source>
</evidence>
<dbReference type="EMBL" id="JBANMG010000009">
    <property type="protein sequence ID" value="KAK6949504.1"/>
    <property type="molecule type" value="Genomic_DNA"/>
</dbReference>
<comment type="caution">
    <text evidence="7">The sequence shown here is derived from an EMBL/GenBank/DDBJ whole genome shotgun (WGS) entry which is preliminary data.</text>
</comment>
<proteinExistence type="inferred from homology"/>
<evidence type="ECO:0000256" key="3">
    <source>
        <dbReference type="ARBA" id="ARBA00045385"/>
    </source>
</evidence>
<evidence type="ECO:0000256" key="2">
    <source>
        <dbReference type="ARBA" id="ARBA00022786"/>
    </source>
</evidence>
<feature type="compositionally biased region" description="Basic and acidic residues" evidence="4">
    <location>
        <begin position="92"/>
        <end position="116"/>
    </location>
</feature>
<dbReference type="PANTHER" id="PTHR11165">
    <property type="entry name" value="SKP1"/>
    <property type="match status" value="1"/>
</dbReference>
<dbReference type="InterPro" id="IPR011333">
    <property type="entry name" value="SKP1/BTB/POZ_sf"/>
</dbReference>
<organism evidence="7 8">
    <name type="scientific">Daldinia eschscholtzii</name>
    <dbReference type="NCBI Taxonomy" id="292717"/>
    <lineage>
        <taxon>Eukaryota</taxon>
        <taxon>Fungi</taxon>
        <taxon>Dikarya</taxon>
        <taxon>Ascomycota</taxon>
        <taxon>Pezizomycotina</taxon>
        <taxon>Sordariomycetes</taxon>
        <taxon>Xylariomycetidae</taxon>
        <taxon>Xylariales</taxon>
        <taxon>Hypoxylaceae</taxon>
        <taxon>Daldinia</taxon>
    </lineage>
</organism>
<dbReference type="InterPro" id="IPR016897">
    <property type="entry name" value="SKP1"/>
</dbReference>
<reference evidence="7 8" key="1">
    <citation type="journal article" date="2024" name="Front Chem Biol">
        <title>Unveiling the potential of Daldinia eschscholtzii MFLUCC 19-0629 through bioactivity and bioinformatics studies for enhanced sustainable agriculture production.</title>
        <authorList>
            <person name="Brooks S."/>
            <person name="Weaver J.A."/>
            <person name="Klomchit A."/>
            <person name="Alharthi S.A."/>
            <person name="Onlamun T."/>
            <person name="Nurani R."/>
            <person name="Vong T.K."/>
            <person name="Alberti F."/>
            <person name="Greco C."/>
        </authorList>
    </citation>
    <scope>NUCLEOTIDE SEQUENCE [LARGE SCALE GENOMIC DNA]</scope>
    <source>
        <strain evidence="7">MFLUCC 19-0629</strain>
    </source>
</reference>
<evidence type="ECO:0000256" key="4">
    <source>
        <dbReference type="SAM" id="MobiDB-lite"/>
    </source>
</evidence>
<protein>
    <recommendedName>
        <fullName evidence="9">SKP1-like protein</fullName>
    </recommendedName>
</protein>
<name>A0AAX6MAL5_9PEZI</name>
<dbReference type="AlphaFoldDB" id="A0AAX6MAL5"/>
<dbReference type="InterPro" id="IPR016073">
    <property type="entry name" value="Skp1_comp_POZ"/>
</dbReference>
<comment type="function">
    <text evidence="3">Essential component of the SCF (SKP1-CUL1-F-box protein) E3 ubiquitin ligase complexes, which mediate the ubiquitination and subsequent proteasomal degradation of target proteins. Controls sulfur metabolite repression, probably by mediating the inactivation or degradation of the metR transcription factor.</text>
</comment>
<evidence type="ECO:0000259" key="6">
    <source>
        <dbReference type="Pfam" id="PF03931"/>
    </source>
</evidence>